<dbReference type="PRINTS" id="PR00956">
    <property type="entry name" value="FLGMOTORFLIN"/>
</dbReference>
<dbReference type="PANTHER" id="PTHR30034:SF6">
    <property type="entry name" value="YOP PROTEINS TRANSLOCATION PROTEIN Q"/>
    <property type="match status" value="1"/>
</dbReference>
<name>A0ABV4B1Z5_9BURK</name>
<keyword evidence="5" id="KW-1185">Reference proteome</keyword>
<dbReference type="RefSeq" id="WP_369459934.1">
    <property type="nucleotide sequence ID" value="NZ_JBGBDC010000004.1"/>
</dbReference>
<dbReference type="EMBL" id="JBGBDC010000004">
    <property type="protein sequence ID" value="MEY2251492.1"/>
    <property type="molecule type" value="Genomic_DNA"/>
</dbReference>
<dbReference type="InterPro" id="IPR001172">
    <property type="entry name" value="FliN_T3SS_HrcQb"/>
</dbReference>
<protein>
    <submittedName>
        <fullName evidence="4">FliM/FliN family flagellar motor switch protein</fullName>
    </submittedName>
</protein>
<feature type="compositionally biased region" description="Pro residues" evidence="2">
    <location>
        <begin position="1"/>
        <end position="10"/>
    </location>
</feature>
<feature type="region of interest" description="Disordered" evidence="2">
    <location>
        <begin position="1"/>
        <end position="20"/>
    </location>
</feature>
<keyword evidence="4" id="KW-0966">Cell projection</keyword>
<evidence type="ECO:0000256" key="1">
    <source>
        <dbReference type="ARBA" id="ARBA00009226"/>
    </source>
</evidence>
<comment type="similarity">
    <text evidence="1">Belongs to the FliN/MopA/SpaO family.</text>
</comment>
<proteinExistence type="inferred from homology"/>
<keyword evidence="4" id="KW-0969">Cilium</keyword>
<evidence type="ECO:0000256" key="2">
    <source>
        <dbReference type="SAM" id="MobiDB-lite"/>
    </source>
</evidence>
<gene>
    <name evidence="4" type="ORF">AB7A72_10795</name>
</gene>
<dbReference type="InterPro" id="IPR001543">
    <property type="entry name" value="FliN-like_C"/>
</dbReference>
<dbReference type="InterPro" id="IPR036429">
    <property type="entry name" value="SpoA-like_sf"/>
</dbReference>
<dbReference type="PANTHER" id="PTHR30034">
    <property type="entry name" value="FLAGELLAR MOTOR SWITCH PROTEIN FLIM"/>
    <property type="match status" value="1"/>
</dbReference>
<evidence type="ECO:0000259" key="3">
    <source>
        <dbReference type="Pfam" id="PF01052"/>
    </source>
</evidence>
<dbReference type="Pfam" id="PF01052">
    <property type="entry name" value="FliMN_C"/>
    <property type="match status" value="1"/>
</dbReference>
<dbReference type="SUPFAM" id="SSF101801">
    <property type="entry name" value="Surface presentation of antigens (SPOA)"/>
    <property type="match status" value="1"/>
</dbReference>
<feature type="domain" description="Flagellar motor switch protein FliN-like C-terminal" evidence="3">
    <location>
        <begin position="46"/>
        <end position="114"/>
    </location>
</feature>
<evidence type="ECO:0000313" key="4">
    <source>
        <dbReference type="EMBL" id="MEY2251492.1"/>
    </source>
</evidence>
<dbReference type="Proteomes" id="UP001562178">
    <property type="component" value="Unassembled WGS sequence"/>
</dbReference>
<dbReference type="Gene3D" id="2.30.330.10">
    <property type="entry name" value="SpoA-like"/>
    <property type="match status" value="1"/>
</dbReference>
<accession>A0ABV4B1Z5</accession>
<keyword evidence="4" id="KW-0282">Flagellum</keyword>
<comment type="caution">
    <text evidence="4">The sequence shown here is derived from an EMBL/GenBank/DDBJ whole genome shotgun (WGS) entry which is preliminary data.</text>
</comment>
<organism evidence="4 5">
    <name type="scientific">Comamonas sediminis</name>
    <dbReference type="NCBI Taxonomy" id="1783360"/>
    <lineage>
        <taxon>Bacteria</taxon>
        <taxon>Pseudomonadati</taxon>
        <taxon>Pseudomonadota</taxon>
        <taxon>Betaproteobacteria</taxon>
        <taxon>Burkholderiales</taxon>
        <taxon>Comamonadaceae</taxon>
        <taxon>Comamonas</taxon>
    </lineage>
</organism>
<sequence length="126" mass="12978">MFSSSPPPSTPLTSGPQAQPIALGELDPAAQGSAAAPSLVTSLHPIHQVKATLQVCVGTATVTVGELMAAKEHQVLQLDRDIQHPVDLLLEGQVIARGQLVAVDGRFAVRLTELPAPLSLGAPAQP</sequence>
<evidence type="ECO:0000313" key="5">
    <source>
        <dbReference type="Proteomes" id="UP001562178"/>
    </source>
</evidence>
<reference evidence="4 5" key="1">
    <citation type="journal article" date="2016" name="Int. J. Syst. Evol. Microbiol.">
        <title>Description of Comamonas sediminis sp. nov., isolated from lagoon sediments.</title>
        <authorList>
            <person name="Subhash Y."/>
            <person name="Bang J.J."/>
            <person name="You T.H."/>
            <person name="Lee S.S."/>
        </authorList>
    </citation>
    <scope>NUCLEOTIDE SEQUENCE [LARGE SCALE GENOMIC DNA]</scope>
    <source>
        <strain evidence="4 5">JCM 31169</strain>
    </source>
</reference>